<dbReference type="SUPFAM" id="SSF55797">
    <property type="entry name" value="PR-1-like"/>
    <property type="match status" value="1"/>
</dbReference>
<evidence type="ECO:0000313" key="4">
    <source>
        <dbReference type="EMBL" id="MBP2024098.1"/>
    </source>
</evidence>
<evidence type="ECO:0000256" key="1">
    <source>
        <dbReference type="SAM" id="MobiDB-lite"/>
    </source>
</evidence>
<name>A0ABS4K8L5_9CLOT</name>
<feature type="domain" description="SCP" evidence="3">
    <location>
        <begin position="183"/>
        <end position="309"/>
    </location>
</feature>
<sequence>MITNKLLALVLSLFTAGGSATGAASGTVANNIQLPKFPTTAVVQKQISNPQNGGQTINLPLNLKNSCDAIAPTQVQLPKDNQVVADKEDPVVQAPITNGDTTVETPKTEVPKVEVPVKEQPKVEAPVTEEPKAEAPVKEQPKTETPKVEAPATTPSTTVPSGVPANPNNKSFVYLDTVEKEILTYVNQERANAGLKPLTWEENMRPVARYKSNNMLQYNYFEHNTPSLNNASPMDLATKYFKYNTNGYGENIFYSQGYPEGTTTAKYLVDQWMNSPGHRANILNASWTKMSAGVVFSSQGNYVYATQHFSVN</sequence>
<dbReference type="PANTHER" id="PTHR31157">
    <property type="entry name" value="SCP DOMAIN-CONTAINING PROTEIN"/>
    <property type="match status" value="1"/>
</dbReference>
<evidence type="ECO:0000313" key="5">
    <source>
        <dbReference type="Proteomes" id="UP001519308"/>
    </source>
</evidence>
<feature type="region of interest" description="Disordered" evidence="1">
    <location>
        <begin position="85"/>
        <end position="164"/>
    </location>
</feature>
<accession>A0ABS4K8L5</accession>
<comment type="caution">
    <text evidence="4">The sequence shown here is derived from an EMBL/GenBank/DDBJ whole genome shotgun (WGS) entry which is preliminary data.</text>
</comment>
<dbReference type="RefSeq" id="WP_209649969.1">
    <property type="nucleotide sequence ID" value="NZ_JAGGLL010000049.1"/>
</dbReference>
<dbReference type="EMBL" id="JAGGLL010000049">
    <property type="protein sequence ID" value="MBP2024098.1"/>
    <property type="molecule type" value="Genomic_DNA"/>
</dbReference>
<feature type="compositionally biased region" description="Basic and acidic residues" evidence="1">
    <location>
        <begin position="106"/>
        <end position="122"/>
    </location>
</feature>
<protein>
    <submittedName>
        <fullName evidence="4">Uncharacterized protein YkwD</fullName>
    </submittedName>
</protein>
<dbReference type="Gene3D" id="3.40.33.10">
    <property type="entry name" value="CAP"/>
    <property type="match status" value="1"/>
</dbReference>
<dbReference type="CDD" id="cd05379">
    <property type="entry name" value="CAP_bacterial"/>
    <property type="match status" value="1"/>
</dbReference>
<feature type="signal peptide" evidence="2">
    <location>
        <begin position="1"/>
        <end position="22"/>
    </location>
</feature>
<keyword evidence="5" id="KW-1185">Reference proteome</keyword>
<dbReference type="InterPro" id="IPR035940">
    <property type="entry name" value="CAP_sf"/>
</dbReference>
<keyword evidence="2" id="KW-0732">Signal</keyword>
<dbReference type="PANTHER" id="PTHR31157:SF1">
    <property type="entry name" value="SCP DOMAIN-CONTAINING PROTEIN"/>
    <property type="match status" value="1"/>
</dbReference>
<gene>
    <name evidence="4" type="ORF">J2Z44_003953</name>
</gene>
<reference evidence="4 5" key="1">
    <citation type="submission" date="2021-03" db="EMBL/GenBank/DDBJ databases">
        <title>Genomic Encyclopedia of Type Strains, Phase IV (KMG-IV): sequencing the most valuable type-strain genomes for metagenomic binning, comparative biology and taxonomic classification.</title>
        <authorList>
            <person name="Goeker M."/>
        </authorList>
    </citation>
    <scope>NUCLEOTIDE SEQUENCE [LARGE SCALE GENOMIC DNA]</scope>
    <source>
        <strain evidence="4 5">DSM 28650</strain>
    </source>
</reference>
<evidence type="ECO:0000259" key="3">
    <source>
        <dbReference type="Pfam" id="PF00188"/>
    </source>
</evidence>
<dbReference type="InterPro" id="IPR014044">
    <property type="entry name" value="CAP_dom"/>
</dbReference>
<feature type="compositionally biased region" description="Basic and acidic residues" evidence="1">
    <location>
        <begin position="129"/>
        <end position="147"/>
    </location>
</feature>
<feature type="compositionally biased region" description="Low complexity" evidence="1">
    <location>
        <begin position="150"/>
        <end position="164"/>
    </location>
</feature>
<proteinExistence type="predicted"/>
<organism evidence="4 5">
    <name type="scientific">Clostridium punense</name>
    <dbReference type="NCBI Taxonomy" id="1054297"/>
    <lineage>
        <taxon>Bacteria</taxon>
        <taxon>Bacillati</taxon>
        <taxon>Bacillota</taxon>
        <taxon>Clostridia</taxon>
        <taxon>Eubacteriales</taxon>
        <taxon>Clostridiaceae</taxon>
        <taxon>Clostridium</taxon>
    </lineage>
</organism>
<evidence type="ECO:0000256" key="2">
    <source>
        <dbReference type="SAM" id="SignalP"/>
    </source>
</evidence>
<dbReference type="Proteomes" id="UP001519308">
    <property type="component" value="Unassembled WGS sequence"/>
</dbReference>
<dbReference type="Pfam" id="PF00188">
    <property type="entry name" value="CAP"/>
    <property type="match status" value="1"/>
</dbReference>
<feature type="chain" id="PRO_5046031837" evidence="2">
    <location>
        <begin position="23"/>
        <end position="312"/>
    </location>
</feature>